<dbReference type="InterPro" id="IPR010080">
    <property type="entry name" value="Thioester_reductase-like_dom"/>
</dbReference>
<evidence type="ECO:0000313" key="6">
    <source>
        <dbReference type="Proteomes" id="UP000030104"/>
    </source>
</evidence>
<dbReference type="Pfam" id="PF00550">
    <property type="entry name" value="PP-binding"/>
    <property type="match status" value="1"/>
</dbReference>
<dbReference type="GO" id="GO:0044550">
    <property type="term" value="P:secondary metabolite biosynthetic process"/>
    <property type="evidence" value="ECO:0007669"/>
    <property type="project" value="UniProtKB-ARBA"/>
</dbReference>
<dbReference type="InterPro" id="IPR036291">
    <property type="entry name" value="NAD(P)-bd_dom_sf"/>
</dbReference>
<dbReference type="OrthoDB" id="408177at2759"/>
<gene>
    <name evidence="5" type="ORF">PITC_021990</name>
</gene>
<dbReference type="InterPro" id="IPR000873">
    <property type="entry name" value="AMP-dep_synth/lig_dom"/>
</dbReference>
<dbReference type="PANTHER" id="PTHR44845">
    <property type="entry name" value="CARRIER DOMAIN-CONTAINING PROTEIN"/>
    <property type="match status" value="1"/>
</dbReference>
<dbReference type="InterPro" id="IPR036736">
    <property type="entry name" value="ACP-like_sf"/>
</dbReference>
<evidence type="ECO:0000256" key="3">
    <source>
        <dbReference type="ARBA" id="ARBA00029454"/>
    </source>
</evidence>
<comment type="similarity">
    <text evidence="3">Belongs to the NRP synthetase family.</text>
</comment>
<dbReference type="Pfam" id="PF07993">
    <property type="entry name" value="NAD_binding_4"/>
    <property type="match status" value="1"/>
</dbReference>
<dbReference type="HOGENOM" id="CLU_000022_2_17_1"/>
<organism evidence="5 6">
    <name type="scientific">Penicillium italicum</name>
    <name type="common">Blue mold</name>
    <dbReference type="NCBI Taxonomy" id="40296"/>
    <lineage>
        <taxon>Eukaryota</taxon>
        <taxon>Fungi</taxon>
        <taxon>Dikarya</taxon>
        <taxon>Ascomycota</taxon>
        <taxon>Pezizomycotina</taxon>
        <taxon>Eurotiomycetes</taxon>
        <taxon>Eurotiomycetidae</taxon>
        <taxon>Eurotiales</taxon>
        <taxon>Aspergillaceae</taxon>
        <taxon>Penicillium</taxon>
    </lineage>
</organism>
<dbReference type="PROSITE" id="PS00455">
    <property type="entry name" value="AMP_BINDING"/>
    <property type="match status" value="1"/>
</dbReference>
<dbReference type="OMA" id="VAPYSSH"/>
<dbReference type="STRING" id="40296.A0A0A2L4R9"/>
<reference evidence="5 6" key="1">
    <citation type="journal article" date="2015" name="Mol. Plant Microbe Interact.">
        <title>Genome, transcriptome, and functional analyses of Penicillium expansum provide new insights into secondary metabolism and pathogenicity.</title>
        <authorList>
            <person name="Ballester A.R."/>
            <person name="Marcet-Houben M."/>
            <person name="Levin E."/>
            <person name="Sela N."/>
            <person name="Selma-Lazaro C."/>
            <person name="Carmona L."/>
            <person name="Wisniewski M."/>
            <person name="Droby S."/>
            <person name="Gonzalez-Candelas L."/>
            <person name="Gabaldon T."/>
        </authorList>
    </citation>
    <scope>NUCLEOTIDE SEQUENCE [LARGE SCALE GENOMIC DNA]</scope>
    <source>
        <strain evidence="5 6">PHI-1</strain>
    </source>
</reference>
<evidence type="ECO:0000313" key="5">
    <source>
        <dbReference type="EMBL" id="KGO74141.1"/>
    </source>
</evidence>
<dbReference type="PANTHER" id="PTHR44845:SF6">
    <property type="entry name" value="BETA-ALANINE-ACTIVATING ENZYME"/>
    <property type="match status" value="1"/>
</dbReference>
<dbReference type="Gene3D" id="3.40.50.720">
    <property type="entry name" value="NAD(P)-binding Rossmann-like Domain"/>
    <property type="match status" value="1"/>
</dbReference>
<protein>
    <submittedName>
        <fullName evidence="5">Male sterility, NAD-binding</fullName>
    </submittedName>
</protein>
<name>A0A0A2L4R9_PENIT</name>
<dbReference type="SUPFAM" id="SSF51735">
    <property type="entry name" value="NAD(P)-binding Rossmann-fold domains"/>
    <property type="match status" value="1"/>
</dbReference>
<accession>A0A0A2L4R9</accession>
<dbReference type="Proteomes" id="UP000030104">
    <property type="component" value="Unassembled WGS sequence"/>
</dbReference>
<dbReference type="Gene3D" id="2.30.38.10">
    <property type="entry name" value="Luciferase, Domain 3"/>
    <property type="match status" value="1"/>
</dbReference>
<dbReference type="PhylomeDB" id="A0A0A2L4R9"/>
<proteinExistence type="inferred from homology"/>
<dbReference type="InterPro" id="IPR020845">
    <property type="entry name" value="AMP-binding_CS"/>
</dbReference>
<evidence type="ECO:0000256" key="2">
    <source>
        <dbReference type="ARBA" id="ARBA00022553"/>
    </source>
</evidence>
<keyword evidence="6" id="KW-1185">Reference proteome</keyword>
<dbReference type="CDD" id="cd05235">
    <property type="entry name" value="SDR_e1"/>
    <property type="match status" value="1"/>
</dbReference>
<dbReference type="Gene3D" id="3.30.300.30">
    <property type="match status" value="1"/>
</dbReference>
<dbReference type="NCBIfam" id="TIGR01746">
    <property type="entry name" value="Thioester-redct"/>
    <property type="match status" value="1"/>
</dbReference>
<dbReference type="InterPro" id="IPR009081">
    <property type="entry name" value="PP-bd_ACP"/>
</dbReference>
<dbReference type="Gene3D" id="1.10.1200.10">
    <property type="entry name" value="ACP-like"/>
    <property type="match status" value="1"/>
</dbReference>
<dbReference type="Pfam" id="PF00501">
    <property type="entry name" value="AMP-binding"/>
    <property type="match status" value="1"/>
</dbReference>
<dbReference type="PROSITE" id="PS50075">
    <property type="entry name" value="CARRIER"/>
    <property type="match status" value="1"/>
</dbReference>
<dbReference type="InterPro" id="IPR013120">
    <property type="entry name" value="FAR_NAD-bd"/>
</dbReference>
<dbReference type="SUPFAM" id="SSF56801">
    <property type="entry name" value="Acetyl-CoA synthetase-like"/>
    <property type="match status" value="1"/>
</dbReference>
<comment type="caution">
    <text evidence="5">The sequence shown here is derived from an EMBL/GenBank/DDBJ whole genome shotgun (WGS) entry which is preliminary data.</text>
</comment>
<evidence type="ECO:0000256" key="1">
    <source>
        <dbReference type="ARBA" id="ARBA00022450"/>
    </source>
</evidence>
<sequence>MSAPLLGARKLDASLARHVGLAPLFKAQARLLGPATAIESGEDAISYKELHFKALQLARLIRLATPELGTPVAIAIPRGVNHILAQIAIVYAGGACVPLDTKQPDVFLRKLLQNLDVKLALVDDENWIRPLEVNKILVDHTLSPEISDEDFEVPSNGASICSHIFHTSGTTGDPKAAQILAGGIINLACNSTTPFQNGQRLAHIGNTVFDITLFEIWVCLLRGGTLVVYPHETVMDPILFSRCLRQDQIEVVFITTALLNTTVNDCPGAFSTIHTLLTGGEMINVPVIRKIFDNGPPERVFHMYGPTECTVFAISHEVTAADVQNGHIPLGKPIDNCQLFIVDENLNPVPTGSEGELVIAGAGVCGGYCRNPLANAKSFITSPHLPLKAIAMGFPRHAYKTGDIVRKDESGLYNFIGRRDRQVKIRGHRVEIEGLENIFLSTNLASAAAVVKVEPNYADTGPILVAYIVPQCLHIDRETVTQSFVNRAPHLPVPRVEFLAELPLGRTGKCDRRKLEQLYMEKMRVARESQVYSSENADSVETCLEHLWLEILGYPKDHLSSHDDFFHMGGNSPHVAYLIGRIRFLVGVELRSTALYDNSTLGQLTELVRKLKNGASLPDAAEDQSVLARDSLLGQDIQVSIEPAIDWLDTSEGRVFLTGATGFVGTFLLATLLSMPQVTQVACLVRAHDASAADLRIKKTLEKYKLRGSQESKIISTTGDLSLPQLGLPQEQYDHYASWASVVFHLGALVSYVQPYSRHRAANVLGTLEMIKFANHRRPKRLIYSSSLAAYGPTGFVQGTKTVPEDEQPLGHIAALQYDTGYSQSQFVAENVVWNAIRKGSPAIIVRLGYVLGHSQTGRGNPSDFISCLMSSCLRLSHYPIGLGQRKAFASVDFVVDAILRIAAFKENVGYAYNLIQPASIDLQDAFNLVSGQSSRPLQGISFPRWLEMFVDDATSPLHPFLPLFQEKIWGAHTRWEVQENAPRFEITNTLRALHDSPELIAWMPALDLLRKYIPEWSTSSSDL</sequence>
<evidence type="ECO:0000259" key="4">
    <source>
        <dbReference type="PROSITE" id="PS50075"/>
    </source>
</evidence>
<dbReference type="EMBL" id="JQGA01000706">
    <property type="protein sequence ID" value="KGO74141.1"/>
    <property type="molecule type" value="Genomic_DNA"/>
</dbReference>
<feature type="domain" description="Carrier" evidence="4">
    <location>
        <begin position="535"/>
        <end position="612"/>
    </location>
</feature>
<dbReference type="InterPro" id="IPR045851">
    <property type="entry name" value="AMP-bd_C_sf"/>
</dbReference>
<keyword evidence="2" id="KW-0597">Phosphoprotein</keyword>
<dbReference type="CDD" id="cd05930">
    <property type="entry name" value="A_NRPS"/>
    <property type="match status" value="1"/>
</dbReference>
<dbReference type="SUPFAM" id="SSF47336">
    <property type="entry name" value="ACP-like"/>
    <property type="match status" value="1"/>
</dbReference>
<dbReference type="Gene3D" id="3.40.50.980">
    <property type="match status" value="2"/>
</dbReference>
<keyword evidence="1" id="KW-0596">Phosphopantetheine</keyword>
<dbReference type="AlphaFoldDB" id="A0A0A2L4R9"/>